<feature type="domain" description="Lysozyme inhibitor LprI-like N-terminal" evidence="1">
    <location>
        <begin position="2"/>
        <end position="67"/>
    </location>
</feature>
<proteinExistence type="predicted"/>
<protein>
    <recommendedName>
        <fullName evidence="5">Lysozyme inhibitor LprI N-terminal domain-containing protein</fullName>
    </recommendedName>
</protein>
<feature type="domain" description="DUF3298" evidence="2">
    <location>
        <begin position="206"/>
        <end position="286"/>
    </location>
</feature>
<dbReference type="AlphaFoldDB" id="W9HAQ6"/>
<dbReference type="EMBL" id="AVFL01000003">
    <property type="protein sequence ID" value="EWY41821.1"/>
    <property type="molecule type" value="Genomic_DNA"/>
</dbReference>
<dbReference type="Proteomes" id="UP000019486">
    <property type="component" value="Unassembled WGS sequence"/>
</dbReference>
<sequence length="304" mass="32704">MICGDGALSRLDEAMAAEYSRARAAVSEDGRRQLRDNQRSWLKYVSATCVGSKEALQCLRDAYQDRRDGLGKVPVKMGPFTFIPVESFGFEKAAVDDDGGMVTGWTIDLRRYPRIDAPATREAAAWNAAVAARSDATAQAPRLSDDDAADESGIDAQESFDIHSASSDLISMSSEGYVYPHGAAHGTEGAQTSNHLLSMGRELEPADLFNPRSGWRGFLADRCFAGLSAQAEADGWTLDTPEPAALVATASDPKNWEITGAALTIRFSVYEVGPYSASMPKVAIPWADLKPYLAASPVLPIPPR</sequence>
<accession>W9HAQ6</accession>
<dbReference type="InterPro" id="IPR009739">
    <property type="entry name" value="LprI-like_N"/>
</dbReference>
<dbReference type="Gene3D" id="1.20.1270.180">
    <property type="match status" value="1"/>
</dbReference>
<organism evidence="3 4">
    <name type="scientific">Skermanella stibiiresistens SB22</name>
    <dbReference type="NCBI Taxonomy" id="1385369"/>
    <lineage>
        <taxon>Bacteria</taxon>
        <taxon>Pseudomonadati</taxon>
        <taxon>Pseudomonadota</taxon>
        <taxon>Alphaproteobacteria</taxon>
        <taxon>Rhodospirillales</taxon>
        <taxon>Azospirillaceae</taxon>
        <taxon>Skermanella</taxon>
    </lineage>
</organism>
<comment type="caution">
    <text evidence="3">The sequence shown here is derived from an EMBL/GenBank/DDBJ whole genome shotgun (WGS) entry which is preliminary data.</text>
</comment>
<evidence type="ECO:0008006" key="5">
    <source>
        <dbReference type="Google" id="ProtNLM"/>
    </source>
</evidence>
<keyword evidence="4" id="KW-1185">Reference proteome</keyword>
<dbReference type="STRING" id="1385369.N825_23550"/>
<evidence type="ECO:0000259" key="2">
    <source>
        <dbReference type="Pfam" id="PF11738"/>
    </source>
</evidence>
<evidence type="ECO:0000313" key="3">
    <source>
        <dbReference type="EMBL" id="EWY41821.1"/>
    </source>
</evidence>
<dbReference type="InterPro" id="IPR021729">
    <property type="entry name" value="DUF3298"/>
</dbReference>
<dbReference type="Pfam" id="PF07007">
    <property type="entry name" value="LprI"/>
    <property type="match status" value="1"/>
</dbReference>
<dbReference type="InterPro" id="IPR037126">
    <property type="entry name" value="PdaC/RsiV-like_sf"/>
</dbReference>
<name>W9HAQ6_9PROT</name>
<evidence type="ECO:0000313" key="4">
    <source>
        <dbReference type="Proteomes" id="UP000019486"/>
    </source>
</evidence>
<gene>
    <name evidence="3" type="ORF">N825_23550</name>
</gene>
<dbReference type="Gene3D" id="3.90.640.20">
    <property type="entry name" value="Heat-shock cognate protein, ATPase"/>
    <property type="match status" value="1"/>
</dbReference>
<reference evidence="3 4" key="1">
    <citation type="submission" date="2013-08" db="EMBL/GenBank/DDBJ databases">
        <title>The genome sequence of Skermanella stibiiresistens.</title>
        <authorList>
            <person name="Zhu W."/>
            <person name="Wang G."/>
        </authorList>
    </citation>
    <scope>NUCLEOTIDE SEQUENCE [LARGE SCALE GENOMIC DNA]</scope>
    <source>
        <strain evidence="3 4">SB22</strain>
    </source>
</reference>
<dbReference type="Pfam" id="PF11738">
    <property type="entry name" value="DUF3298"/>
    <property type="match status" value="1"/>
</dbReference>
<evidence type="ECO:0000259" key="1">
    <source>
        <dbReference type="Pfam" id="PF07007"/>
    </source>
</evidence>